<proteinExistence type="predicted"/>
<keyword evidence="2" id="KW-0472">Membrane</keyword>
<dbReference type="InterPro" id="IPR003018">
    <property type="entry name" value="GAF"/>
</dbReference>
<gene>
    <name evidence="4" type="ORF">K4G66_14340</name>
</gene>
<keyword evidence="2" id="KW-0812">Transmembrane</keyword>
<keyword evidence="1" id="KW-0175">Coiled coil</keyword>
<feature type="coiled-coil region" evidence="1">
    <location>
        <begin position="203"/>
        <end position="230"/>
    </location>
</feature>
<dbReference type="InterPro" id="IPR029016">
    <property type="entry name" value="GAF-like_dom_sf"/>
</dbReference>
<feature type="transmembrane region" description="Helical" evidence="2">
    <location>
        <begin position="53"/>
        <end position="73"/>
    </location>
</feature>
<dbReference type="SMART" id="SM00065">
    <property type="entry name" value="GAF"/>
    <property type="match status" value="1"/>
</dbReference>
<dbReference type="EMBL" id="CP120682">
    <property type="protein sequence ID" value="WKN39871.1"/>
    <property type="molecule type" value="Genomic_DNA"/>
</dbReference>
<name>A0AA49JJN5_9BACT</name>
<dbReference type="AlphaFoldDB" id="A0AA49JJN5"/>
<reference evidence="4" key="1">
    <citation type="journal article" date="2023" name="Comput. Struct. Biotechnol. J.">
        <title>Discovery of a novel marine Bacteroidetes with a rich repertoire of carbohydrate-active enzymes.</title>
        <authorList>
            <person name="Chen B."/>
            <person name="Liu G."/>
            <person name="Chen Q."/>
            <person name="Wang H."/>
            <person name="Liu L."/>
            <person name="Tang K."/>
        </authorList>
    </citation>
    <scope>NUCLEOTIDE SEQUENCE</scope>
    <source>
        <strain evidence="4">TK19036</strain>
    </source>
</reference>
<feature type="transmembrane region" description="Helical" evidence="2">
    <location>
        <begin position="164"/>
        <end position="186"/>
    </location>
</feature>
<evidence type="ECO:0000259" key="3">
    <source>
        <dbReference type="SMART" id="SM00065"/>
    </source>
</evidence>
<evidence type="ECO:0000313" key="4">
    <source>
        <dbReference type="EMBL" id="WKN39871.1"/>
    </source>
</evidence>
<sequence length="509" mass="57850">MLFTQVLNAGVSDIYPTHLQKKIRISNSIGLILLLGVATPFTLISWIHFPDLIIVPVLGMIVCSGGILLNALGSVHVGRIIISLLPMMLAAAYQIGLTAAGEPLVLGLHMIELSFSLTAFLVFDLREKGFLFPLILINLLIIITSEYTTGWWELPIDTAIIREGYVGVIAVMTSILVTFASVFTLVQQNLLSERETTQLLQASKEDARKREQSEQELKDYVEQLKIAQEEEKQRQWISEGLTQVNSMLRDHDDLQVMSDRLIAHIVRYIKANQGGLFIVGEENGTPCIRLQACYAYERKKYIEKTIAIGQGLVGQAYLEREYIYMTELPEKYINITSGLGKTPPRSLLIMPLIINEEVEGILEIASFQEFKDHEIKFIQTLGENIAATLKSSKVSRQTNILLAESQQQAEEMRAQEEEMRQNMEELQATQEQSDRLKAELEENQRLLQVKLKELEATQRESEEIRLVEKQRAEDQIKARTEMMEKAVAKFKQTEQQLRQEITELSKLQS</sequence>
<accession>A0AA49JJN5</accession>
<evidence type="ECO:0000256" key="1">
    <source>
        <dbReference type="SAM" id="Coils"/>
    </source>
</evidence>
<dbReference type="Gene3D" id="3.30.450.40">
    <property type="match status" value="1"/>
</dbReference>
<keyword evidence="2" id="KW-1133">Transmembrane helix</keyword>
<organism evidence="4">
    <name type="scientific">Roseihalotalea indica</name>
    <dbReference type="NCBI Taxonomy" id="2867963"/>
    <lineage>
        <taxon>Bacteria</taxon>
        <taxon>Pseudomonadati</taxon>
        <taxon>Bacteroidota</taxon>
        <taxon>Cytophagia</taxon>
        <taxon>Cytophagales</taxon>
        <taxon>Catalimonadaceae</taxon>
        <taxon>Roseihalotalea</taxon>
    </lineage>
</organism>
<feature type="transmembrane region" description="Helical" evidence="2">
    <location>
        <begin position="130"/>
        <end position="152"/>
    </location>
</feature>
<protein>
    <submittedName>
        <fullName evidence="4">GAF domain-containing protein</fullName>
    </submittedName>
</protein>
<dbReference type="Pfam" id="PF13185">
    <property type="entry name" value="GAF_2"/>
    <property type="match status" value="1"/>
</dbReference>
<reference evidence="4" key="2">
    <citation type="journal article" date="2024" name="Antonie Van Leeuwenhoek">
        <title>Roseihalotalea indica gen. nov., sp. nov., a halophilic Bacteroidetes from mesopelagic Southwest Indian Ocean with higher carbohydrate metabolic potential.</title>
        <authorList>
            <person name="Chen B."/>
            <person name="Zhang M."/>
            <person name="Lin D."/>
            <person name="Ye J."/>
            <person name="Tang K."/>
        </authorList>
    </citation>
    <scope>NUCLEOTIDE SEQUENCE</scope>
    <source>
        <strain evidence="4">TK19036</strain>
    </source>
</reference>
<feature type="transmembrane region" description="Helical" evidence="2">
    <location>
        <begin position="80"/>
        <end position="100"/>
    </location>
</feature>
<dbReference type="SUPFAM" id="SSF55781">
    <property type="entry name" value="GAF domain-like"/>
    <property type="match status" value="1"/>
</dbReference>
<evidence type="ECO:0000256" key="2">
    <source>
        <dbReference type="SAM" id="Phobius"/>
    </source>
</evidence>
<feature type="coiled-coil region" evidence="1">
    <location>
        <begin position="402"/>
        <end position="507"/>
    </location>
</feature>
<feature type="transmembrane region" description="Helical" evidence="2">
    <location>
        <begin position="29"/>
        <end position="47"/>
    </location>
</feature>
<feature type="domain" description="GAF" evidence="3">
    <location>
        <begin position="253"/>
        <end position="399"/>
    </location>
</feature>